<evidence type="ECO:0000313" key="3">
    <source>
        <dbReference type="EMBL" id="RMA42464.1"/>
    </source>
</evidence>
<dbReference type="AlphaFoldDB" id="A0A3L9Y0V1"/>
<feature type="signal peptide" evidence="1">
    <location>
        <begin position="1"/>
        <end position="23"/>
    </location>
</feature>
<dbReference type="Proteomes" id="UP000281343">
    <property type="component" value="Unassembled WGS sequence"/>
</dbReference>
<gene>
    <name evidence="3" type="ORF">D9R08_10255</name>
</gene>
<protein>
    <submittedName>
        <fullName evidence="3">ABC transporter substrate-binding protein</fullName>
    </submittedName>
</protein>
<feature type="domain" description="Peptidase C-terminal archaeal/bacterial" evidence="2">
    <location>
        <begin position="203"/>
        <end position="263"/>
    </location>
</feature>
<name>A0A3L9Y0V1_9RHOB</name>
<dbReference type="InterPro" id="IPR007280">
    <property type="entry name" value="Peptidase_C_arc/bac"/>
</dbReference>
<sequence length="413" mass="42722">MNFRTGTFLTGAILAASALPAMAQNAELCGGVGAQGLWVGGSPEASDISTSDTFIDQTGLMVPPGGETVSLFSVSSAGEYRIEANPNAGGDTVIDIRDEAGTIILTDDDSGGNFASRGDIALQPGTYCVSTRAFGGGAVVADLRVGRAEHEALTPGWGGGIADFAGIDPCLPNTPATPLGAGAVDAMLGEGVTATNSIAGTPYYRFSLSAPQALSIRAENPSADPYIYIYDGQGTLLAENDDYDGLNSRVDFTDPLPAGNYCIAMRSLSDDTQPVTVSVRGYDPAAAMQEMFATGEASPPIGGSYPITDLGVLQTSLVMDQVVGSDAVWFSFSVPAGGLVLIDAIEISDSDPVIRLFDGVGRMIDFNDDAGDSLNSQLTVQVNPGTYMLGVTQYSESYSGVIRVALQRYVPAQ</sequence>
<keyword evidence="1" id="KW-0732">Signal</keyword>
<evidence type="ECO:0000256" key="1">
    <source>
        <dbReference type="SAM" id="SignalP"/>
    </source>
</evidence>
<feature type="chain" id="PRO_5018082964" evidence="1">
    <location>
        <begin position="24"/>
        <end position="413"/>
    </location>
</feature>
<evidence type="ECO:0000313" key="4">
    <source>
        <dbReference type="Proteomes" id="UP000281343"/>
    </source>
</evidence>
<dbReference type="RefSeq" id="WP_121897945.1">
    <property type="nucleotide sequence ID" value="NZ_RCNT01000004.1"/>
</dbReference>
<proteinExistence type="predicted"/>
<feature type="domain" description="Peptidase C-terminal archaeal/bacterial" evidence="2">
    <location>
        <begin position="328"/>
        <end position="392"/>
    </location>
</feature>
<dbReference type="NCBIfam" id="NF038127">
    <property type="entry name" value="FDP_fam"/>
    <property type="match status" value="1"/>
</dbReference>
<reference evidence="3 4" key="1">
    <citation type="submission" date="2018-10" db="EMBL/GenBank/DDBJ databases">
        <authorList>
            <person name="Jung H.S."/>
            <person name="Jeon C.O."/>
        </authorList>
    </citation>
    <scope>NUCLEOTIDE SEQUENCE [LARGE SCALE GENOMIC DNA]</scope>
    <source>
        <strain evidence="3 4">MA-7-27</strain>
    </source>
</reference>
<accession>A0A3L9Y0V1</accession>
<dbReference type="EMBL" id="RCNT01000004">
    <property type="protein sequence ID" value="RMA42464.1"/>
    <property type="molecule type" value="Genomic_DNA"/>
</dbReference>
<keyword evidence="4" id="KW-1185">Reference proteome</keyword>
<organism evidence="3 4">
    <name type="scientific">Rhodophyticola porphyridii</name>
    <dbReference type="NCBI Taxonomy" id="1852017"/>
    <lineage>
        <taxon>Bacteria</taxon>
        <taxon>Pseudomonadati</taxon>
        <taxon>Pseudomonadota</taxon>
        <taxon>Alphaproteobacteria</taxon>
        <taxon>Rhodobacterales</taxon>
        <taxon>Roseobacteraceae</taxon>
        <taxon>Rhodophyticola</taxon>
    </lineage>
</organism>
<comment type="caution">
    <text evidence="3">The sequence shown here is derived from an EMBL/GenBank/DDBJ whole genome shotgun (WGS) entry which is preliminary data.</text>
</comment>
<dbReference type="Pfam" id="PF04151">
    <property type="entry name" value="PPC"/>
    <property type="match status" value="2"/>
</dbReference>
<evidence type="ECO:0000259" key="2">
    <source>
        <dbReference type="Pfam" id="PF04151"/>
    </source>
</evidence>
<dbReference type="OrthoDB" id="7848279at2"/>
<dbReference type="Gene3D" id="2.60.120.380">
    <property type="match status" value="3"/>
</dbReference>